<reference evidence="2" key="1">
    <citation type="journal article" date="2013" name="Nature">
        <title>Draft genome of the wheat A-genome progenitor Triticum urartu.</title>
        <authorList>
            <person name="Ling H.Q."/>
            <person name="Zhao S."/>
            <person name="Liu D."/>
            <person name="Wang J."/>
            <person name="Sun H."/>
            <person name="Zhang C."/>
            <person name="Fan H."/>
            <person name="Li D."/>
            <person name="Dong L."/>
            <person name="Tao Y."/>
            <person name="Gao C."/>
            <person name="Wu H."/>
            <person name="Li Y."/>
            <person name="Cui Y."/>
            <person name="Guo X."/>
            <person name="Zheng S."/>
            <person name="Wang B."/>
            <person name="Yu K."/>
            <person name="Liang Q."/>
            <person name="Yang W."/>
            <person name="Lou X."/>
            <person name="Chen J."/>
            <person name="Feng M."/>
            <person name="Jian J."/>
            <person name="Zhang X."/>
            <person name="Luo G."/>
            <person name="Jiang Y."/>
            <person name="Liu J."/>
            <person name="Wang Z."/>
            <person name="Sha Y."/>
            <person name="Zhang B."/>
            <person name="Wu H."/>
            <person name="Tang D."/>
            <person name="Shen Q."/>
            <person name="Xue P."/>
            <person name="Zou S."/>
            <person name="Wang X."/>
            <person name="Liu X."/>
            <person name="Wang F."/>
            <person name="Yang Y."/>
            <person name="An X."/>
            <person name="Dong Z."/>
            <person name="Zhang K."/>
            <person name="Zhang X."/>
            <person name="Luo M.C."/>
            <person name="Dvorak J."/>
            <person name="Tong Y."/>
            <person name="Wang J."/>
            <person name="Yang H."/>
            <person name="Li Z."/>
            <person name="Wang D."/>
            <person name="Zhang A."/>
            <person name="Wang J."/>
        </authorList>
    </citation>
    <scope>NUCLEOTIDE SEQUENCE</scope>
    <source>
        <strain evidence="2">cv. G1812</strain>
    </source>
</reference>
<sequence length="93" mass="10543">MVAAVGRRPATTLMPAPRPQLLRPQESRMDWGYVLGFGFKGAIFEHLYQLSRISSSHRSHYDQVHSGAMMIVTEDVSCRSNRCLSFNIKNQCT</sequence>
<dbReference type="Gramene" id="TuG1812G0700000897.01.T01">
    <property type="protein sequence ID" value="TuG1812G0700000897.01.T01"/>
    <property type="gene ID" value="TuG1812G0700000897.01"/>
</dbReference>
<name>A0A8R7V1A0_TRIUA</name>
<evidence type="ECO:0000313" key="2">
    <source>
        <dbReference type="Proteomes" id="UP000015106"/>
    </source>
</evidence>
<proteinExistence type="predicted"/>
<accession>A0A8R7V1A0</accession>
<protein>
    <submittedName>
        <fullName evidence="1">Uncharacterized protein</fullName>
    </submittedName>
</protein>
<dbReference type="EnsemblPlants" id="TuG1812G0700000897.01.T01">
    <property type="protein sequence ID" value="TuG1812G0700000897.01.T01"/>
    <property type="gene ID" value="TuG1812G0700000897.01"/>
</dbReference>
<evidence type="ECO:0000313" key="1">
    <source>
        <dbReference type="EnsemblPlants" id="TuG1812G0700000897.01.T01"/>
    </source>
</evidence>
<organism evidence="1 2">
    <name type="scientific">Triticum urartu</name>
    <name type="common">Red wild einkorn</name>
    <name type="synonym">Crithodium urartu</name>
    <dbReference type="NCBI Taxonomy" id="4572"/>
    <lineage>
        <taxon>Eukaryota</taxon>
        <taxon>Viridiplantae</taxon>
        <taxon>Streptophyta</taxon>
        <taxon>Embryophyta</taxon>
        <taxon>Tracheophyta</taxon>
        <taxon>Spermatophyta</taxon>
        <taxon>Magnoliopsida</taxon>
        <taxon>Liliopsida</taxon>
        <taxon>Poales</taxon>
        <taxon>Poaceae</taxon>
        <taxon>BOP clade</taxon>
        <taxon>Pooideae</taxon>
        <taxon>Triticodae</taxon>
        <taxon>Triticeae</taxon>
        <taxon>Triticinae</taxon>
        <taxon>Triticum</taxon>
    </lineage>
</organism>
<reference evidence="1" key="3">
    <citation type="submission" date="2022-06" db="UniProtKB">
        <authorList>
            <consortium name="EnsemblPlants"/>
        </authorList>
    </citation>
    <scope>IDENTIFICATION</scope>
</reference>
<dbReference type="Proteomes" id="UP000015106">
    <property type="component" value="Chromosome 7"/>
</dbReference>
<keyword evidence="2" id="KW-1185">Reference proteome</keyword>
<reference evidence="1" key="2">
    <citation type="submission" date="2018-03" db="EMBL/GenBank/DDBJ databases">
        <title>The Triticum urartu genome reveals the dynamic nature of wheat genome evolution.</title>
        <authorList>
            <person name="Ling H."/>
            <person name="Ma B."/>
            <person name="Shi X."/>
            <person name="Liu H."/>
            <person name="Dong L."/>
            <person name="Sun H."/>
            <person name="Cao Y."/>
            <person name="Gao Q."/>
            <person name="Zheng S."/>
            <person name="Li Y."/>
            <person name="Yu Y."/>
            <person name="Du H."/>
            <person name="Qi M."/>
            <person name="Li Y."/>
            <person name="Yu H."/>
            <person name="Cui Y."/>
            <person name="Wang N."/>
            <person name="Chen C."/>
            <person name="Wu H."/>
            <person name="Zhao Y."/>
            <person name="Zhang J."/>
            <person name="Li Y."/>
            <person name="Zhou W."/>
            <person name="Zhang B."/>
            <person name="Hu W."/>
            <person name="Eijk M."/>
            <person name="Tang J."/>
            <person name="Witsenboer H."/>
            <person name="Zhao S."/>
            <person name="Li Z."/>
            <person name="Zhang A."/>
            <person name="Wang D."/>
            <person name="Liang C."/>
        </authorList>
    </citation>
    <scope>NUCLEOTIDE SEQUENCE [LARGE SCALE GENOMIC DNA]</scope>
    <source>
        <strain evidence="1">cv. G1812</strain>
    </source>
</reference>
<dbReference type="AlphaFoldDB" id="A0A8R7V1A0"/>